<gene>
    <name evidence="2" type="ORF">g.27005</name>
</gene>
<accession>A0A2S2Q970</accession>
<evidence type="ECO:0000256" key="1">
    <source>
        <dbReference type="SAM" id="Coils"/>
    </source>
</evidence>
<feature type="coiled-coil region" evidence="1">
    <location>
        <begin position="32"/>
        <end position="62"/>
    </location>
</feature>
<proteinExistence type="predicted"/>
<name>A0A2S2Q970_9HEMI</name>
<dbReference type="EMBL" id="GGMS01004559">
    <property type="protein sequence ID" value="MBY73762.1"/>
    <property type="molecule type" value="Transcribed_RNA"/>
</dbReference>
<dbReference type="OrthoDB" id="6359887at2759"/>
<evidence type="ECO:0000313" key="2">
    <source>
        <dbReference type="EMBL" id="MBY73762.1"/>
    </source>
</evidence>
<dbReference type="AlphaFoldDB" id="A0A2S2Q970"/>
<organism evidence="2">
    <name type="scientific">Sipha flava</name>
    <name type="common">yellow sugarcane aphid</name>
    <dbReference type="NCBI Taxonomy" id="143950"/>
    <lineage>
        <taxon>Eukaryota</taxon>
        <taxon>Metazoa</taxon>
        <taxon>Ecdysozoa</taxon>
        <taxon>Arthropoda</taxon>
        <taxon>Hexapoda</taxon>
        <taxon>Insecta</taxon>
        <taxon>Pterygota</taxon>
        <taxon>Neoptera</taxon>
        <taxon>Paraneoptera</taxon>
        <taxon>Hemiptera</taxon>
        <taxon>Sternorrhyncha</taxon>
        <taxon>Aphidomorpha</taxon>
        <taxon>Aphidoidea</taxon>
        <taxon>Aphididae</taxon>
        <taxon>Sipha</taxon>
    </lineage>
</organism>
<sequence>MVINSEENKLVNLQQLATHDDNKENEQDKCKLTKLETDVKNYEILVTELNKLSAEEQNIRNKIFTNNWKEVLELSKNNEVSSNSEKEKYKKNIEVKHSLDERTKYNITEKQIDDSSTYISSLSSSNSSEQTKKFTKKNVHFETKANELNNIQRKSKLINNKKPANERPLKNINNTLQRIKMKKQMLLKEISTDARPNIKKLNIVSSTSKLSPLHKRCSAGNDIPKESSTMYAELPDSFYSSQLETLKEQILDVKSKPCDTKLNTSLNIDLMKYINLLLKMTPLEVDNLSISSCSSISLEESILQSKHNMQYYSEMLNCISKCLNADISDINEDIMLNSPENVNLINRLQGLTNYYQEKILEMKNICDESTQTLNDKVNVENLERESIIPSKNNSINKSSDSSVDGDFILRHLNTLLLKKGLIQSDKEWPMFESINNNDDVDDNRSLTDQLLDISTEYR</sequence>
<protein>
    <submittedName>
        <fullName evidence="2">Uncharacterized protein</fullName>
    </submittedName>
</protein>
<reference evidence="2" key="1">
    <citation type="submission" date="2018-04" db="EMBL/GenBank/DDBJ databases">
        <title>Transcriptome assembly of Sipha flava.</title>
        <authorList>
            <person name="Scully E.D."/>
            <person name="Geib S.M."/>
            <person name="Palmer N.A."/>
            <person name="Koch K."/>
            <person name="Bradshaw J."/>
            <person name="Heng-Moss T."/>
            <person name="Sarath G."/>
        </authorList>
    </citation>
    <scope>NUCLEOTIDE SEQUENCE</scope>
</reference>
<keyword evidence="1" id="KW-0175">Coiled coil</keyword>